<sequence>MDLLLACKEEFHRRLRIYNAWKSRNQAERESVVQRAPNAVYANAQKRTIIAPQVNPALTMQRYFKVPFARPADIYKTNNYNNNNNNNGYITDSRVIQQGLWYAHFNGQWIQRQIEMHPNKTPILLVAGYITDSRVIQQGLWYAHFNGQWIQRQIEMHPNKTPILLVAGRDDLHMCEIPLDQTGLTRKKGAEILESEFETVWLHLGGAPLQKWRP</sequence>
<organism evidence="2 3">
    <name type="scientific">Oesophagostomum dentatum</name>
    <name type="common">Nodular worm</name>
    <dbReference type="NCBI Taxonomy" id="61180"/>
    <lineage>
        <taxon>Eukaryota</taxon>
        <taxon>Metazoa</taxon>
        <taxon>Ecdysozoa</taxon>
        <taxon>Nematoda</taxon>
        <taxon>Chromadorea</taxon>
        <taxon>Rhabditida</taxon>
        <taxon>Rhabditina</taxon>
        <taxon>Rhabditomorpha</taxon>
        <taxon>Strongyloidea</taxon>
        <taxon>Strongylidae</taxon>
        <taxon>Oesophagostomum</taxon>
    </lineage>
</organism>
<evidence type="ECO:0000259" key="1">
    <source>
        <dbReference type="Pfam" id="PF16521"/>
    </source>
</evidence>
<feature type="domain" description="Myosin VI cargo binding" evidence="1">
    <location>
        <begin position="61"/>
        <end position="129"/>
    </location>
</feature>
<evidence type="ECO:0000313" key="2">
    <source>
        <dbReference type="EMBL" id="KHJ88762.1"/>
    </source>
</evidence>
<gene>
    <name evidence="2" type="ORF">OESDEN_11435</name>
</gene>
<dbReference type="AlphaFoldDB" id="A0A0B1SZ27"/>
<keyword evidence="3" id="KW-1185">Reference proteome</keyword>
<dbReference type="Pfam" id="PF16521">
    <property type="entry name" value="Myosin-VI_CBD"/>
    <property type="match status" value="2"/>
</dbReference>
<dbReference type="Proteomes" id="UP000053660">
    <property type="component" value="Unassembled WGS sequence"/>
</dbReference>
<reference evidence="2 3" key="1">
    <citation type="submission" date="2014-03" db="EMBL/GenBank/DDBJ databases">
        <title>Draft genome of the hookworm Oesophagostomum dentatum.</title>
        <authorList>
            <person name="Mitreva M."/>
        </authorList>
    </citation>
    <scope>NUCLEOTIDE SEQUENCE [LARGE SCALE GENOMIC DNA]</scope>
    <source>
        <strain evidence="2 3">OD-Hann</strain>
    </source>
</reference>
<dbReference type="OrthoDB" id="6108017at2759"/>
<accession>A0A0B1SZ27</accession>
<name>A0A0B1SZ27_OESDE</name>
<proteinExistence type="predicted"/>
<evidence type="ECO:0000313" key="3">
    <source>
        <dbReference type="Proteomes" id="UP000053660"/>
    </source>
</evidence>
<dbReference type="InterPro" id="IPR032412">
    <property type="entry name" value="Myosin-VI_CBD"/>
</dbReference>
<dbReference type="EMBL" id="KN555247">
    <property type="protein sequence ID" value="KHJ88762.1"/>
    <property type="molecule type" value="Genomic_DNA"/>
</dbReference>
<feature type="domain" description="Myosin VI cargo binding" evidence="1">
    <location>
        <begin position="136"/>
        <end position="206"/>
    </location>
</feature>
<protein>
    <recommendedName>
        <fullName evidence="1">Myosin VI cargo binding domain-containing protein</fullName>
    </recommendedName>
</protein>